<dbReference type="Gene3D" id="3.40.50.11660">
    <property type="entry name" value="Glycosyl transferase family 10, C-terminal domain"/>
    <property type="match status" value="1"/>
</dbReference>
<sequence>MARIRKLSDLLIHLICLIIISYIVTQRSVKIFTFKKLIRFLPDLKYILVWTSFYGIEEEGQTAFVRRECNFKNCYFTQNRSLFGDLRYFDVILFNAQDVSLSGNDLPSTRSVLQKYIFATNDSADNYPICSPSYDDFFNWTWTYRLESTIPYKFITVNNIDDQDLGSHIPWKRNMTPINNQIKMQLYMKSKAAAIFLNKCESRSRRELFLKNLQYHLSKYNLTIDIFGECGSKRCKRNTMTPCYYRLRRNYFFYLAFEDSLDADYITRDILYAYKNNAVPIVLGGAQYELFLPPNSYINALAIGEEKLAKTMNDIIQDRERYYHFFKWKNHYTITESPVLNPCSLCASLNNQHWLTHKISFKNFRQWWNPFYSDRCSIRWRKLNVF</sequence>
<evidence type="ECO:0000313" key="15">
    <source>
        <dbReference type="Proteomes" id="UP001652740"/>
    </source>
</evidence>
<gene>
    <name evidence="16" type="primary">LOC113512180</name>
</gene>
<dbReference type="RefSeq" id="XP_026751782.2">
    <property type="nucleotide sequence ID" value="XM_026895981.2"/>
</dbReference>
<evidence type="ECO:0000256" key="2">
    <source>
        <dbReference type="ARBA" id="ARBA00004922"/>
    </source>
</evidence>
<feature type="domain" description="Fucosyltransferase C-terminal" evidence="13">
    <location>
        <begin position="188"/>
        <end position="357"/>
    </location>
</feature>
<dbReference type="InterPro" id="IPR001503">
    <property type="entry name" value="Glyco_trans_10"/>
</dbReference>
<dbReference type="PANTHER" id="PTHR48438:SF1">
    <property type="entry name" value="ALPHA-(1,3)-FUCOSYLTRANSFERASE C-RELATED"/>
    <property type="match status" value="1"/>
</dbReference>
<evidence type="ECO:0000256" key="3">
    <source>
        <dbReference type="ARBA" id="ARBA00008919"/>
    </source>
</evidence>
<evidence type="ECO:0000256" key="12">
    <source>
        <dbReference type="RuleBase" id="RU003832"/>
    </source>
</evidence>
<keyword evidence="6 12" id="KW-0812">Transmembrane</keyword>
<keyword evidence="5 12" id="KW-0808">Transferase</keyword>
<dbReference type="Pfam" id="PF00852">
    <property type="entry name" value="Glyco_transf_10"/>
    <property type="match status" value="1"/>
</dbReference>
<reference evidence="16" key="1">
    <citation type="submission" date="2025-08" db="UniProtKB">
        <authorList>
            <consortium name="RefSeq"/>
        </authorList>
    </citation>
    <scope>IDENTIFICATION</scope>
    <source>
        <tissue evidence="16">Whole larvae</tissue>
    </source>
</reference>
<dbReference type="GO" id="GO:0032580">
    <property type="term" value="C:Golgi cisterna membrane"/>
    <property type="evidence" value="ECO:0007669"/>
    <property type="project" value="UniProtKB-SubCell"/>
</dbReference>
<dbReference type="Proteomes" id="UP001652740">
    <property type="component" value="Unplaced"/>
</dbReference>
<dbReference type="FunCoup" id="A0A6J1WDT6">
    <property type="interactions" value="24"/>
</dbReference>
<evidence type="ECO:0000256" key="11">
    <source>
        <dbReference type="ARBA" id="ARBA00023180"/>
    </source>
</evidence>
<comment type="subcellular location">
    <subcellularLocation>
        <location evidence="1 12">Golgi apparatus</location>
        <location evidence="1 12">Golgi stack membrane</location>
        <topology evidence="1 12">Single-pass type II membrane protein</topology>
    </subcellularLocation>
</comment>
<name>A0A6J1WDT6_GALME</name>
<comment type="pathway">
    <text evidence="2">Protein modification; protein glycosylation.</text>
</comment>
<dbReference type="GO" id="GO:0008417">
    <property type="term" value="F:fucosyltransferase activity"/>
    <property type="evidence" value="ECO:0007669"/>
    <property type="project" value="InterPro"/>
</dbReference>
<evidence type="ECO:0000313" key="16">
    <source>
        <dbReference type="RefSeq" id="XP_026751782.2"/>
    </source>
</evidence>
<dbReference type="KEGG" id="gmw:113512180"/>
<organism evidence="15 16">
    <name type="scientific">Galleria mellonella</name>
    <name type="common">Greater wax moth</name>
    <dbReference type="NCBI Taxonomy" id="7137"/>
    <lineage>
        <taxon>Eukaryota</taxon>
        <taxon>Metazoa</taxon>
        <taxon>Ecdysozoa</taxon>
        <taxon>Arthropoda</taxon>
        <taxon>Hexapoda</taxon>
        <taxon>Insecta</taxon>
        <taxon>Pterygota</taxon>
        <taxon>Neoptera</taxon>
        <taxon>Endopterygota</taxon>
        <taxon>Lepidoptera</taxon>
        <taxon>Glossata</taxon>
        <taxon>Ditrysia</taxon>
        <taxon>Pyraloidea</taxon>
        <taxon>Pyralidae</taxon>
        <taxon>Galleriinae</taxon>
        <taxon>Galleria</taxon>
    </lineage>
</organism>
<evidence type="ECO:0000256" key="4">
    <source>
        <dbReference type="ARBA" id="ARBA00022676"/>
    </source>
</evidence>
<keyword evidence="4 12" id="KW-0328">Glycosyltransferase</keyword>
<dbReference type="InterPro" id="IPR038577">
    <property type="entry name" value="GT10-like_C_sf"/>
</dbReference>
<accession>A0A6J1WDT6</accession>
<keyword evidence="10 12" id="KW-0472">Membrane</keyword>
<comment type="similarity">
    <text evidence="3 12">Belongs to the glycosyltransferase 10 family.</text>
</comment>
<protein>
    <recommendedName>
        <fullName evidence="12">Fucosyltransferase</fullName>
        <ecNumber evidence="12">2.4.1.-</ecNumber>
    </recommendedName>
</protein>
<keyword evidence="8 12" id="KW-1133">Transmembrane helix</keyword>
<dbReference type="InParanoid" id="A0A6J1WDT6"/>
<evidence type="ECO:0000256" key="9">
    <source>
        <dbReference type="ARBA" id="ARBA00023034"/>
    </source>
</evidence>
<dbReference type="UniPathway" id="UPA00378"/>
<feature type="domain" description="Fucosyltransferase N-terminal" evidence="14">
    <location>
        <begin position="45"/>
        <end position="153"/>
    </location>
</feature>
<evidence type="ECO:0000256" key="1">
    <source>
        <dbReference type="ARBA" id="ARBA00004447"/>
    </source>
</evidence>
<dbReference type="InterPro" id="IPR031481">
    <property type="entry name" value="Glyco_tran_10_N"/>
</dbReference>
<dbReference type="AlphaFoldDB" id="A0A6J1WDT6"/>
<keyword evidence="9 12" id="KW-0333">Golgi apparatus</keyword>
<dbReference type="GeneID" id="113512180"/>
<evidence type="ECO:0000259" key="13">
    <source>
        <dbReference type="Pfam" id="PF00852"/>
    </source>
</evidence>
<evidence type="ECO:0000256" key="5">
    <source>
        <dbReference type="ARBA" id="ARBA00022679"/>
    </source>
</evidence>
<keyword evidence="11" id="KW-0325">Glycoprotein</keyword>
<keyword evidence="7" id="KW-0735">Signal-anchor</keyword>
<dbReference type="PANTHER" id="PTHR48438">
    <property type="entry name" value="ALPHA-(1,3)-FUCOSYLTRANSFERASE C-RELATED"/>
    <property type="match status" value="1"/>
</dbReference>
<evidence type="ECO:0000256" key="8">
    <source>
        <dbReference type="ARBA" id="ARBA00022989"/>
    </source>
</evidence>
<keyword evidence="15" id="KW-1185">Reference proteome</keyword>
<evidence type="ECO:0000256" key="10">
    <source>
        <dbReference type="ARBA" id="ARBA00023136"/>
    </source>
</evidence>
<dbReference type="EC" id="2.4.1.-" evidence="12"/>
<proteinExistence type="inferred from homology"/>
<evidence type="ECO:0000256" key="7">
    <source>
        <dbReference type="ARBA" id="ARBA00022968"/>
    </source>
</evidence>
<dbReference type="SUPFAM" id="SSF53756">
    <property type="entry name" value="UDP-Glycosyltransferase/glycogen phosphorylase"/>
    <property type="match status" value="1"/>
</dbReference>
<dbReference type="Pfam" id="PF17039">
    <property type="entry name" value="Glyco_tran_10_N"/>
    <property type="match status" value="1"/>
</dbReference>
<dbReference type="InterPro" id="IPR055270">
    <property type="entry name" value="Glyco_tran_10_C"/>
</dbReference>
<feature type="transmembrane region" description="Helical" evidence="12">
    <location>
        <begin position="7"/>
        <end position="25"/>
    </location>
</feature>
<evidence type="ECO:0000256" key="6">
    <source>
        <dbReference type="ARBA" id="ARBA00022692"/>
    </source>
</evidence>
<evidence type="ECO:0000259" key="14">
    <source>
        <dbReference type="Pfam" id="PF17039"/>
    </source>
</evidence>